<reference evidence="2" key="1">
    <citation type="submission" date="2021-02" db="EMBL/GenBank/DDBJ databases">
        <authorList>
            <person name="Nowell W R."/>
        </authorList>
    </citation>
    <scope>NUCLEOTIDE SEQUENCE</scope>
</reference>
<dbReference type="AlphaFoldDB" id="A0A814TTJ9"/>
<evidence type="ECO:0000313" key="3">
    <source>
        <dbReference type="EMBL" id="CAF1305476.1"/>
    </source>
</evidence>
<accession>A0A814TTJ9</accession>
<dbReference type="Proteomes" id="UP000663828">
    <property type="component" value="Unassembled WGS sequence"/>
</dbReference>
<feature type="compositionally biased region" description="Polar residues" evidence="1">
    <location>
        <begin position="425"/>
        <end position="435"/>
    </location>
</feature>
<name>A0A814TTJ9_ADIRI</name>
<proteinExistence type="predicted"/>
<feature type="region of interest" description="Disordered" evidence="1">
    <location>
        <begin position="417"/>
        <end position="448"/>
    </location>
</feature>
<comment type="caution">
    <text evidence="2">The sequence shown here is derived from an EMBL/GenBank/DDBJ whole genome shotgun (WGS) entry which is preliminary data.</text>
</comment>
<dbReference type="Proteomes" id="UP000663852">
    <property type="component" value="Unassembled WGS sequence"/>
</dbReference>
<evidence type="ECO:0000313" key="4">
    <source>
        <dbReference type="Proteomes" id="UP000663828"/>
    </source>
</evidence>
<evidence type="ECO:0000313" key="2">
    <source>
        <dbReference type="EMBL" id="CAF1165672.1"/>
    </source>
</evidence>
<dbReference type="EMBL" id="CAJNOJ010000220">
    <property type="protein sequence ID" value="CAF1305476.1"/>
    <property type="molecule type" value="Genomic_DNA"/>
</dbReference>
<organism evidence="2 4">
    <name type="scientific">Adineta ricciae</name>
    <name type="common">Rotifer</name>
    <dbReference type="NCBI Taxonomy" id="249248"/>
    <lineage>
        <taxon>Eukaryota</taxon>
        <taxon>Metazoa</taxon>
        <taxon>Spiralia</taxon>
        <taxon>Gnathifera</taxon>
        <taxon>Rotifera</taxon>
        <taxon>Eurotatoria</taxon>
        <taxon>Bdelloidea</taxon>
        <taxon>Adinetida</taxon>
        <taxon>Adinetidae</taxon>
        <taxon>Adineta</taxon>
    </lineage>
</organism>
<evidence type="ECO:0000256" key="1">
    <source>
        <dbReference type="SAM" id="MobiDB-lite"/>
    </source>
</evidence>
<dbReference type="EMBL" id="CAJNOR010001569">
    <property type="protein sequence ID" value="CAF1165672.1"/>
    <property type="molecule type" value="Genomic_DNA"/>
</dbReference>
<sequence>MSGGEPSPGTVTTIVHSDTEAYMVFDFNDPKIATVNAVRDVLINSDINLPENSSWETIQIFIKHEGTGIDVVLTDRYLHKVHPWQNNSLAPKTVELTVKDKPLKLQASLQLVAPPDMTQNNVQQTLNLFMPEEWNQLLEDIDPKDVVNILNESLLSQDQLDDGASLTGTDPAGETADSRIAAFHRLRSTSGELQEGPKGPPLEFIDDLRKDQRLQYSSDFRSAVMLQGRKSIPQNVEHPSLQIPDAYVERIEAGVPMKLIVAVVEGRPIHEKARCCLAPHRGLLPNSREKFSKAKEFYNPFIWPIQKEQLTKIDDEKQNKITVMTLNLHLFQSKDVTHDYNPTPVPFDKNFELKEVHPVPFRVEIPSNQTTTTSHRKRPSNAFHESPLRIKCLLQTNDNGLDWNTCCESNIFFTKQRKGEEQKSTNRSLPQQQCQGKKRKRESSSSRQ</sequence>
<gene>
    <name evidence="3" type="ORF">EDS130_LOCUS30839</name>
    <name evidence="2" type="ORF">XAT740_LOCUS21736</name>
</gene>
<protein>
    <submittedName>
        <fullName evidence="2">Uncharacterized protein</fullName>
    </submittedName>
</protein>
<keyword evidence="4" id="KW-1185">Reference proteome</keyword>